<organism evidence="1">
    <name type="scientific">freshwater metagenome</name>
    <dbReference type="NCBI Taxonomy" id="449393"/>
    <lineage>
        <taxon>unclassified sequences</taxon>
        <taxon>metagenomes</taxon>
        <taxon>ecological metagenomes</taxon>
    </lineage>
</organism>
<gene>
    <name evidence="1" type="ORF">UFOPK3402_00259</name>
</gene>
<reference evidence="1" key="1">
    <citation type="submission" date="2020-05" db="EMBL/GenBank/DDBJ databases">
        <authorList>
            <person name="Chiriac C."/>
            <person name="Salcher M."/>
            <person name="Ghai R."/>
            <person name="Kavagutti S V."/>
        </authorList>
    </citation>
    <scope>NUCLEOTIDE SEQUENCE</scope>
</reference>
<name>A0A6J7CVR2_9ZZZZ</name>
<protein>
    <submittedName>
        <fullName evidence="1">Unannotated protein</fullName>
    </submittedName>
</protein>
<proteinExistence type="predicted"/>
<dbReference type="EMBL" id="CAFBLS010000019">
    <property type="protein sequence ID" value="CAB4862041.1"/>
    <property type="molecule type" value="Genomic_DNA"/>
</dbReference>
<accession>A0A6J7CVR2</accession>
<sequence length="92" mass="9588">MTGERQDVGGMTAAAALDMEGVDRPPVNHRDGVGDGQCLVEAVGVEGDLDVELVGNAQGRVDGAEGGASVLMHLEAARMGHERLPNRVLARR</sequence>
<dbReference type="AlphaFoldDB" id="A0A6J7CVR2"/>
<evidence type="ECO:0000313" key="1">
    <source>
        <dbReference type="EMBL" id="CAB4862041.1"/>
    </source>
</evidence>